<evidence type="ECO:0000313" key="2">
    <source>
        <dbReference type="Proteomes" id="UP000034034"/>
    </source>
</evidence>
<reference evidence="1" key="1">
    <citation type="submission" date="2019-08" db="EMBL/GenBank/DDBJ databases">
        <title>Complete genome sequence of a mangrove-derived Streptomyces xiamenensis.</title>
        <authorList>
            <person name="Xu J."/>
        </authorList>
    </citation>
    <scope>NUCLEOTIDE SEQUENCE</scope>
    <source>
        <strain evidence="1">318</strain>
    </source>
</reference>
<dbReference type="InterPro" id="IPR021373">
    <property type="entry name" value="DUF2993"/>
</dbReference>
<dbReference type="Proteomes" id="UP000034034">
    <property type="component" value="Chromosome"/>
</dbReference>
<dbReference type="KEGG" id="sxi:SXIM_30910"/>
<keyword evidence="2" id="KW-1185">Reference proteome</keyword>
<dbReference type="EMBL" id="CP009922">
    <property type="protein sequence ID" value="AKG44475.1"/>
    <property type="molecule type" value="Genomic_DNA"/>
</dbReference>
<dbReference type="RefSeq" id="WP_030729711.1">
    <property type="nucleotide sequence ID" value="NZ_CP009922.3"/>
</dbReference>
<evidence type="ECO:0000313" key="1">
    <source>
        <dbReference type="EMBL" id="AKG44475.1"/>
    </source>
</evidence>
<organism evidence="1 2">
    <name type="scientific">Streptomyces xiamenensis</name>
    <dbReference type="NCBI Taxonomy" id="408015"/>
    <lineage>
        <taxon>Bacteria</taxon>
        <taxon>Bacillati</taxon>
        <taxon>Actinomycetota</taxon>
        <taxon>Actinomycetes</taxon>
        <taxon>Kitasatosporales</taxon>
        <taxon>Streptomycetaceae</taxon>
        <taxon>Streptomyces</taxon>
    </lineage>
</organism>
<dbReference type="Pfam" id="PF11209">
    <property type="entry name" value="LmeA"/>
    <property type="match status" value="1"/>
</dbReference>
<dbReference type="AlphaFoldDB" id="A0A0F7FX25"/>
<proteinExistence type="predicted"/>
<dbReference type="PATRIC" id="fig|408015.6.peg.3132"/>
<gene>
    <name evidence="1" type="ORF">SXIM_30910</name>
</gene>
<sequence>MRALRISLIVLVVLGVLFTAADRLSVSWAENEVASRAQTSLGLSETPDVSIKGFPFLTQIAGKNLSRVDVGVSSYPAQVDGTAVTVEQLDIELRDLRLGSNFSTATARHADGTGLITYEELSRAYGELLGSESTGLGVSFGPAEDGRLLITLQASVMGQRINVGDVPGDITLEGDRVRVEVDTEALTGIPDSVLPQVETLIQEQAGVERTISGLPDGLALSSVTPGPEGLELTVTGSDLSLVG</sequence>
<name>A0A0F7FX25_9ACTN</name>
<dbReference type="STRING" id="408015.SXIM_30910"/>
<dbReference type="HOGENOM" id="CLU_036478_2_1_11"/>
<protein>
    <submittedName>
        <fullName evidence="1">Secreted protein</fullName>
    </submittedName>
</protein>
<accession>A0A0F7FX25</accession>